<dbReference type="Pfam" id="PF03140">
    <property type="entry name" value="DUF247"/>
    <property type="match status" value="1"/>
</dbReference>
<sequence>MDGRNFIEERPPEVEGHTSNDVRVNVRELIRLMQSKVWEQQKLIGKSVDRNDCCIFGVPQGFTDSEVDARTFQPRTVSIGPYHRGKPHLREMEKHKWRFLERAIRRTATKNGADWEDYVTAVEGLAAVARASYSEDITALKGDEFVEMLVVVEMFLAFTGVDCFHEDDPFRSMQWIQYSLHEDFLCLEDQIPYIVLQKLFDLTTEGWNNRHSLSDTALEFFNNNNALGHDLECLHLLDLVRKSYIPKTYNKLGFTLKTHCILEMPGGTSLLKCFPIIDWELRHLRIGKIESISKLRRAGIKLKLNRDWKKSFLAVKFKRGVIWMPRVALDDTAFLLNCVAFEQCHGEVRNVVSAYAVFLSCLIRTDKDVDILREAHVLDHSLGTTADVVAFVGRLGRAAACDVTVSYLRHVFGGVNMHYDSHWHVWANFKYENFDTYFSSPWKVTSLCAALFLIVLTTIQTLIAISDYFKKGKFP</sequence>
<organism evidence="2 3">
    <name type="scientific">Cuscuta epithymum</name>
    <dbReference type="NCBI Taxonomy" id="186058"/>
    <lineage>
        <taxon>Eukaryota</taxon>
        <taxon>Viridiplantae</taxon>
        <taxon>Streptophyta</taxon>
        <taxon>Embryophyta</taxon>
        <taxon>Tracheophyta</taxon>
        <taxon>Spermatophyta</taxon>
        <taxon>Magnoliopsida</taxon>
        <taxon>eudicotyledons</taxon>
        <taxon>Gunneridae</taxon>
        <taxon>Pentapetalae</taxon>
        <taxon>asterids</taxon>
        <taxon>lamiids</taxon>
        <taxon>Solanales</taxon>
        <taxon>Convolvulaceae</taxon>
        <taxon>Cuscuteae</taxon>
        <taxon>Cuscuta</taxon>
        <taxon>Cuscuta subgen. Cuscuta</taxon>
    </lineage>
</organism>
<feature type="transmembrane region" description="Helical" evidence="1">
    <location>
        <begin position="449"/>
        <end position="469"/>
    </location>
</feature>
<dbReference type="Proteomes" id="UP001152523">
    <property type="component" value="Unassembled WGS sequence"/>
</dbReference>
<proteinExistence type="predicted"/>
<accession>A0AAV0F4H9</accession>
<dbReference type="AlphaFoldDB" id="A0AAV0F4H9"/>
<name>A0AAV0F4H9_9ASTE</name>
<keyword evidence="1" id="KW-1133">Transmembrane helix</keyword>
<gene>
    <name evidence="2" type="ORF">CEPIT_LOCUS30591</name>
</gene>
<keyword evidence="3" id="KW-1185">Reference proteome</keyword>
<dbReference type="InterPro" id="IPR004158">
    <property type="entry name" value="DUF247_pln"/>
</dbReference>
<comment type="caution">
    <text evidence="2">The sequence shown here is derived from an EMBL/GenBank/DDBJ whole genome shotgun (WGS) entry which is preliminary data.</text>
</comment>
<dbReference type="PANTHER" id="PTHR31170">
    <property type="entry name" value="BNAC04G53230D PROTEIN"/>
    <property type="match status" value="1"/>
</dbReference>
<keyword evidence="1" id="KW-0812">Transmembrane</keyword>
<keyword evidence="1" id="KW-0472">Membrane</keyword>
<evidence type="ECO:0000256" key="1">
    <source>
        <dbReference type="SAM" id="Phobius"/>
    </source>
</evidence>
<dbReference type="EMBL" id="CAMAPF010000962">
    <property type="protein sequence ID" value="CAH9130389.1"/>
    <property type="molecule type" value="Genomic_DNA"/>
</dbReference>
<evidence type="ECO:0000313" key="2">
    <source>
        <dbReference type="EMBL" id="CAH9130389.1"/>
    </source>
</evidence>
<protein>
    <submittedName>
        <fullName evidence="2">Uncharacterized protein</fullName>
    </submittedName>
</protein>
<dbReference type="PANTHER" id="PTHR31170:SF21">
    <property type="match status" value="1"/>
</dbReference>
<reference evidence="2" key="1">
    <citation type="submission" date="2022-07" db="EMBL/GenBank/DDBJ databases">
        <authorList>
            <person name="Macas J."/>
            <person name="Novak P."/>
            <person name="Neumann P."/>
        </authorList>
    </citation>
    <scope>NUCLEOTIDE SEQUENCE</scope>
</reference>
<evidence type="ECO:0000313" key="3">
    <source>
        <dbReference type="Proteomes" id="UP001152523"/>
    </source>
</evidence>